<dbReference type="EMBL" id="JAUSUH010000009">
    <property type="protein sequence ID" value="MDQ0349168.1"/>
    <property type="molecule type" value="Genomic_DNA"/>
</dbReference>
<evidence type="ECO:0000313" key="1">
    <source>
        <dbReference type="EMBL" id="MDQ0349168.1"/>
    </source>
</evidence>
<reference evidence="1 2" key="1">
    <citation type="submission" date="2023-07" db="EMBL/GenBank/DDBJ databases">
        <title>Genomic Encyclopedia of Type Strains, Phase IV (KMG-IV): sequencing the most valuable type-strain genomes for metagenomic binning, comparative biology and taxonomic classification.</title>
        <authorList>
            <person name="Goeker M."/>
        </authorList>
    </citation>
    <scope>NUCLEOTIDE SEQUENCE [LARGE SCALE GENOMIC DNA]</scope>
    <source>
        <strain evidence="1 2">DSM 1277</strain>
    </source>
</reference>
<gene>
    <name evidence="1" type="ORF">J2S76_003612</name>
</gene>
<dbReference type="Proteomes" id="UP001238467">
    <property type="component" value="Unassembled WGS sequence"/>
</dbReference>
<sequence>MSAEEDARPIKTPAPIADERRRAALRKLGTVAAYGVPVTLSLMSIKRAAADS</sequence>
<evidence type="ECO:0000313" key="2">
    <source>
        <dbReference type="Proteomes" id="UP001238467"/>
    </source>
</evidence>
<proteinExistence type="predicted"/>
<comment type="caution">
    <text evidence="1">The sequence shown here is derived from an EMBL/GenBank/DDBJ whole genome shotgun (WGS) entry which is preliminary data.</text>
</comment>
<accession>A0ABU0DLH5</accession>
<organism evidence="1 2">
    <name type="scientific">Ancylobacter vacuolatus</name>
    <dbReference type="NCBI Taxonomy" id="223389"/>
    <lineage>
        <taxon>Bacteria</taxon>
        <taxon>Pseudomonadati</taxon>
        <taxon>Pseudomonadota</taxon>
        <taxon>Alphaproteobacteria</taxon>
        <taxon>Hyphomicrobiales</taxon>
        <taxon>Xanthobacteraceae</taxon>
        <taxon>Ancylobacter</taxon>
    </lineage>
</organism>
<protein>
    <submittedName>
        <fullName evidence="1">Uncharacterized protein</fullName>
    </submittedName>
</protein>
<name>A0ABU0DLH5_9HYPH</name>
<dbReference type="RefSeq" id="WP_307062638.1">
    <property type="nucleotide sequence ID" value="NZ_JAUSUH010000009.1"/>
</dbReference>
<keyword evidence="2" id="KW-1185">Reference proteome</keyword>